<dbReference type="EMBL" id="JAYMYR010000011">
    <property type="protein sequence ID" value="KAK7332649.1"/>
    <property type="molecule type" value="Genomic_DNA"/>
</dbReference>
<organism evidence="1 2">
    <name type="scientific">Phaseolus coccineus</name>
    <name type="common">Scarlet runner bean</name>
    <name type="synonym">Phaseolus multiflorus</name>
    <dbReference type="NCBI Taxonomy" id="3886"/>
    <lineage>
        <taxon>Eukaryota</taxon>
        <taxon>Viridiplantae</taxon>
        <taxon>Streptophyta</taxon>
        <taxon>Embryophyta</taxon>
        <taxon>Tracheophyta</taxon>
        <taxon>Spermatophyta</taxon>
        <taxon>Magnoliopsida</taxon>
        <taxon>eudicotyledons</taxon>
        <taxon>Gunneridae</taxon>
        <taxon>Pentapetalae</taxon>
        <taxon>rosids</taxon>
        <taxon>fabids</taxon>
        <taxon>Fabales</taxon>
        <taxon>Fabaceae</taxon>
        <taxon>Papilionoideae</taxon>
        <taxon>50 kb inversion clade</taxon>
        <taxon>NPAAA clade</taxon>
        <taxon>indigoferoid/millettioid clade</taxon>
        <taxon>Phaseoleae</taxon>
        <taxon>Phaseolus</taxon>
    </lineage>
</organism>
<dbReference type="AlphaFoldDB" id="A0AAN9LEA8"/>
<dbReference type="Proteomes" id="UP001374584">
    <property type="component" value="Unassembled WGS sequence"/>
</dbReference>
<comment type="caution">
    <text evidence="1">The sequence shown here is derived from an EMBL/GenBank/DDBJ whole genome shotgun (WGS) entry which is preliminary data.</text>
</comment>
<proteinExistence type="predicted"/>
<reference evidence="1 2" key="1">
    <citation type="submission" date="2024-01" db="EMBL/GenBank/DDBJ databases">
        <title>The genomes of 5 underutilized Papilionoideae crops provide insights into root nodulation and disease resistanc.</title>
        <authorList>
            <person name="Jiang F."/>
        </authorList>
    </citation>
    <scope>NUCLEOTIDE SEQUENCE [LARGE SCALE GENOMIC DNA]</scope>
    <source>
        <strain evidence="1">JINMINGXINNONG_FW02</strain>
        <tissue evidence="1">Leaves</tissue>
    </source>
</reference>
<protein>
    <submittedName>
        <fullName evidence="1">Uncharacterized protein</fullName>
    </submittedName>
</protein>
<accession>A0AAN9LEA8</accession>
<name>A0AAN9LEA8_PHACN</name>
<keyword evidence="2" id="KW-1185">Reference proteome</keyword>
<evidence type="ECO:0000313" key="2">
    <source>
        <dbReference type="Proteomes" id="UP001374584"/>
    </source>
</evidence>
<gene>
    <name evidence="1" type="ORF">VNO80_29404</name>
</gene>
<evidence type="ECO:0000313" key="1">
    <source>
        <dbReference type="EMBL" id="KAK7332649.1"/>
    </source>
</evidence>
<sequence>MEDDDLGVKKWGPRRTHVGIEEAKQSGEELKFDCRIKTLDSFPCEDKFLSAKESKCSNLQGPAISPLFRFMIIIPCLKSKFPHTLQHLLIKVLSNPIAVIGKKLSINPIDLVKVLPIECITTISTPSIKGIKSSS</sequence>